<gene>
    <name evidence="2" type="ORF">CFOL_v3_04985</name>
</gene>
<keyword evidence="3" id="KW-1185">Reference proteome</keyword>
<dbReference type="AlphaFoldDB" id="A0A1Q3B0F8"/>
<dbReference type="EMBL" id="BDDD01000201">
    <property type="protein sequence ID" value="GAV61458.1"/>
    <property type="molecule type" value="Genomic_DNA"/>
</dbReference>
<evidence type="ECO:0000256" key="1">
    <source>
        <dbReference type="SAM" id="MobiDB-lite"/>
    </source>
</evidence>
<sequence>MRIHGNNSPISSKKISQPLYIILFFSQANKHRDTRKSHVSTNKNQIFNLFISQLHFTATSSHHTSQFFSLLQQRHQGNKSSSISNKPFIPRPNLQPLAASLSKTKGQDRFFIK</sequence>
<evidence type="ECO:0000313" key="2">
    <source>
        <dbReference type="EMBL" id="GAV61458.1"/>
    </source>
</evidence>
<dbReference type="InParanoid" id="A0A1Q3B0F8"/>
<proteinExistence type="predicted"/>
<reference evidence="3" key="1">
    <citation type="submission" date="2016-04" db="EMBL/GenBank/DDBJ databases">
        <title>Cephalotus genome sequencing.</title>
        <authorList>
            <person name="Fukushima K."/>
            <person name="Hasebe M."/>
            <person name="Fang X."/>
        </authorList>
    </citation>
    <scope>NUCLEOTIDE SEQUENCE [LARGE SCALE GENOMIC DNA]</scope>
    <source>
        <strain evidence="3">cv. St1</strain>
    </source>
</reference>
<feature type="region of interest" description="Disordered" evidence="1">
    <location>
        <begin position="78"/>
        <end position="99"/>
    </location>
</feature>
<comment type="caution">
    <text evidence="2">The sequence shown here is derived from an EMBL/GenBank/DDBJ whole genome shotgun (WGS) entry which is preliminary data.</text>
</comment>
<protein>
    <submittedName>
        <fullName evidence="2">Uncharacterized protein</fullName>
    </submittedName>
</protein>
<name>A0A1Q3B0F8_CEPFO</name>
<dbReference type="Proteomes" id="UP000187406">
    <property type="component" value="Unassembled WGS sequence"/>
</dbReference>
<evidence type="ECO:0000313" key="3">
    <source>
        <dbReference type="Proteomes" id="UP000187406"/>
    </source>
</evidence>
<organism evidence="2 3">
    <name type="scientific">Cephalotus follicularis</name>
    <name type="common">Albany pitcher plant</name>
    <dbReference type="NCBI Taxonomy" id="3775"/>
    <lineage>
        <taxon>Eukaryota</taxon>
        <taxon>Viridiplantae</taxon>
        <taxon>Streptophyta</taxon>
        <taxon>Embryophyta</taxon>
        <taxon>Tracheophyta</taxon>
        <taxon>Spermatophyta</taxon>
        <taxon>Magnoliopsida</taxon>
        <taxon>eudicotyledons</taxon>
        <taxon>Gunneridae</taxon>
        <taxon>Pentapetalae</taxon>
        <taxon>rosids</taxon>
        <taxon>fabids</taxon>
        <taxon>Oxalidales</taxon>
        <taxon>Cephalotaceae</taxon>
        <taxon>Cephalotus</taxon>
    </lineage>
</organism>
<accession>A0A1Q3B0F8</accession>